<protein>
    <recommendedName>
        <fullName evidence="3">Secreted protein</fullName>
    </recommendedName>
</protein>
<evidence type="ECO:0000313" key="2">
    <source>
        <dbReference type="Proteomes" id="UP001597106"/>
    </source>
</evidence>
<comment type="caution">
    <text evidence="1">The sequence shown here is derived from an EMBL/GenBank/DDBJ whole genome shotgun (WGS) entry which is preliminary data.</text>
</comment>
<sequence>MLVNSAVFRGCACFRVCVWVIGLWAMLSLPQAEARAVKKVASSSAQRAELSPKQAMSEHTDDLRALMLQLYTEHPEELAKSTQVGPREMTEWVFDGKANWKFEAIRRLQGMTAIDLAFDEAFGGDRILALVVGIETLLFEGYGSQNEFEIPPQRDRQKLQQLQQQLKDLQARLQRAPLPSLLEQPAVRQPIEATLKQLLQRLSV</sequence>
<name>A0ABW3GEF6_9PROT</name>
<gene>
    <name evidence="1" type="ORF">ACFQ1T_02710</name>
</gene>
<accession>A0ABW3GEF6</accession>
<keyword evidence="2" id="KW-1185">Reference proteome</keyword>
<dbReference type="EMBL" id="JBHTJW010000002">
    <property type="protein sequence ID" value="MFD0928683.1"/>
    <property type="molecule type" value="Genomic_DNA"/>
</dbReference>
<dbReference type="RefSeq" id="WP_379073810.1">
    <property type="nucleotide sequence ID" value="NZ_JBHTJW010000002.1"/>
</dbReference>
<evidence type="ECO:0000313" key="1">
    <source>
        <dbReference type="EMBL" id="MFD0928683.1"/>
    </source>
</evidence>
<proteinExistence type="predicted"/>
<evidence type="ECO:0008006" key="3">
    <source>
        <dbReference type="Google" id="ProtNLM"/>
    </source>
</evidence>
<dbReference type="Proteomes" id="UP001597106">
    <property type="component" value="Unassembled WGS sequence"/>
</dbReference>
<organism evidence="1 2">
    <name type="scientific">Methylophilus glucosoxydans</name>
    <dbReference type="NCBI Taxonomy" id="752553"/>
    <lineage>
        <taxon>Bacteria</taxon>
        <taxon>Pseudomonadati</taxon>
        <taxon>Pseudomonadota</taxon>
        <taxon>Betaproteobacteria</taxon>
        <taxon>Nitrosomonadales</taxon>
        <taxon>Methylophilaceae</taxon>
        <taxon>Methylophilus</taxon>
    </lineage>
</organism>
<reference evidence="2" key="1">
    <citation type="journal article" date="2019" name="Int. J. Syst. Evol. Microbiol.">
        <title>The Global Catalogue of Microorganisms (GCM) 10K type strain sequencing project: providing services to taxonomists for standard genome sequencing and annotation.</title>
        <authorList>
            <consortium name="The Broad Institute Genomics Platform"/>
            <consortium name="The Broad Institute Genome Sequencing Center for Infectious Disease"/>
            <person name="Wu L."/>
            <person name="Ma J."/>
        </authorList>
    </citation>
    <scope>NUCLEOTIDE SEQUENCE [LARGE SCALE GENOMIC DNA]</scope>
    <source>
        <strain evidence="2">CCUG 59685</strain>
    </source>
</reference>